<accession>A0A1G9P3D5</accession>
<gene>
    <name evidence="1" type="ORF">SAMN05216244_1272</name>
</gene>
<dbReference type="AlphaFoldDB" id="A0A1G9P3D5"/>
<protein>
    <recommendedName>
        <fullName evidence="3">DUF3889 domain-containing protein</fullName>
    </recommendedName>
</protein>
<evidence type="ECO:0000313" key="1">
    <source>
        <dbReference type="EMBL" id="SDL93316.1"/>
    </source>
</evidence>
<evidence type="ECO:0008006" key="3">
    <source>
        <dbReference type="Google" id="ProtNLM"/>
    </source>
</evidence>
<dbReference type="RefSeq" id="WP_074597956.1">
    <property type="nucleotide sequence ID" value="NZ_FNHF01000001.1"/>
</dbReference>
<dbReference type="Gene3D" id="3.10.450.390">
    <property type="entry name" value="Protein of unknown function DUF3889"/>
    <property type="match status" value="1"/>
</dbReference>
<dbReference type="OrthoDB" id="2377048at2"/>
<dbReference type="EMBL" id="FNHF01000001">
    <property type="protein sequence ID" value="SDL93316.1"/>
    <property type="molecule type" value="Genomic_DNA"/>
</dbReference>
<dbReference type="Proteomes" id="UP000182347">
    <property type="component" value="Unassembled WGS sequence"/>
</dbReference>
<keyword evidence="2" id="KW-1185">Reference proteome</keyword>
<organism evidence="1 2">
    <name type="scientific">Sediminibacillus halophilus</name>
    <dbReference type="NCBI Taxonomy" id="482461"/>
    <lineage>
        <taxon>Bacteria</taxon>
        <taxon>Bacillati</taxon>
        <taxon>Bacillota</taxon>
        <taxon>Bacilli</taxon>
        <taxon>Bacillales</taxon>
        <taxon>Bacillaceae</taxon>
        <taxon>Sediminibacillus</taxon>
    </lineage>
</organism>
<dbReference type="STRING" id="482461.SAMN05216244_1272"/>
<dbReference type="Pfam" id="PF13028">
    <property type="entry name" value="DUF3889"/>
    <property type="match status" value="1"/>
</dbReference>
<sequence length="104" mass="11989">MLQKQAVKVSLAFAVIFLTLPMITLAQPEYAQWGNIALEDAKAQYPDYNATDYAYQGKVFISAEREQFNFLITLEGEETKEVRVYVLVNPQTEQLIDVYFDEIE</sequence>
<name>A0A1G9P3D5_9BACI</name>
<proteinExistence type="predicted"/>
<evidence type="ECO:0000313" key="2">
    <source>
        <dbReference type="Proteomes" id="UP000182347"/>
    </source>
</evidence>
<reference evidence="2" key="1">
    <citation type="submission" date="2016-10" db="EMBL/GenBank/DDBJ databases">
        <authorList>
            <person name="Varghese N."/>
            <person name="Submissions S."/>
        </authorList>
    </citation>
    <scope>NUCLEOTIDE SEQUENCE [LARGE SCALE GENOMIC DNA]</scope>
    <source>
        <strain evidence="2">CGMCC 1.6199</strain>
    </source>
</reference>
<dbReference type="InterPro" id="IPR024987">
    <property type="entry name" value="DUF3889"/>
</dbReference>